<dbReference type="GO" id="GO:0006417">
    <property type="term" value="P:regulation of translation"/>
    <property type="evidence" value="ECO:0007669"/>
    <property type="project" value="UniProtKB-KW"/>
</dbReference>
<feature type="compositionally biased region" description="Basic residues" evidence="11">
    <location>
        <begin position="124"/>
        <end position="137"/>
    </location>
</feature>
<feature type="domain" description="Prokaryotic-type class I peptide chain release factors" evidence="12">
    <location>
        <begin position="21"/>
        <end position="37"/>
    </location>
</feature>
<keyword evidence="4" id="KW-0963">Cytoplasm</keyword>
<evidence type="ECO:0000256" key="8">
    <source>
        <dbReference type="ARBA" id="ARBA00063421"/>
    </source>
</evidence>
<evidence type="ECO:0000313" key="13">
    <source>
        <dbReference type="EMBL" id="SDS33601.1"/>
    </source>
</evidence>
<dbReference type="SUPFAM" id="SSF75620">
    <property type="entry name" value="Release factor"/>
    <property type="match status" value="1"/>
</dbReference>
<comment type="similarity">
    <text evidence="2">Belongs to the prokaryotic/mitochondrial release factor family.</text>
</comment>
<dbReference type="OrthoDB" id="9815709at2"/>
<evidence type="ECO:0000256" key="5">
    <source>
        <dbReference type="ARBA" id="ARBA00022801"/>
    </source>
</evidence>
<gene>
    <name evidence="13" type="ORF">SAMN05216198_1720</name>
</gene>
<dbReference type="EMBL" id="LT629748">
    <property type="protein sequence ID" value="SDS33601.1"/>
    <property type="molecule type" value="Genomic_DNA"/>
</dbReference>
<comment type="subunit">
    <text evidence="8">Associated with 70S ribosomes and polysomes.</text>
</comment>
<feature type="region of interest" description="Disordered" evidence="11">
    <location>
        <begin position="103"/>
        <end position="137"/>
    </location>
</feature>
<dbReference type="GO" id="GO:0005737">
    <property type="term" value="C:cytoplasm"/>
    <property type="evidence" value="ECO:0007669"/>
    <property type="project" value="UniProtKB-SubCell"/>
</dbReference>
<dbReference type="InterPro" id="IPR000352">
    <property type="entry name" value="Pep_chain_release_fac_I"/>
</dbReference>
<keyword evidence="6" id="KW-0810">Translation regulation</keyword>
<dbReference type="InterPro" id="IPR045853">
    <property type="entry name" value="Pep_chain_release_fac_I_sf"/>
</dbReference>
<dbReference type="GO" id="GO:0003747">
    <property type="term" value="F:translation release factor activity"/>
    <property type="evidence" value="ECO:0007669"/>
    <property type="project" value="InterPro"/>
</dbReference>
<dbReference type="GO" id="GO:0072344">
    <property type="term" value="P:rescue of stalled ribosome"/>
    <property type="evidence" value="ECO:0007669"/>
    <property type="project" value="TreeGrafter"/>
</dbReference>
<dbReference type="STRING" id="797277.SAMN05216198_1720"/>
<evidence type="ECO:0000256" key="6">
    <source>
        <dbReference type="ARBA" id="ARBA00022845"/>
    </source>
</evidence>
<dbReference type="Pfam" id="PF00472">
    <property type="entry name" value="RF-1"/>
    <property type="match status" value="1"/>
</dbReference>
<dbReference type="EC" id="3.1.1.29" evidence="3"/>
<dbReference type="Gene3D" id="3.30.160.20">
    <property type="match status" value="1"/>
</dbReference>
<keyword evidence="14" id="KW-1185">Reference proteome</keyword>
<keyword evidence="5" id="KW-0378">Hydrolase</keyword>
<reference evidence="14" key="1">
    <citation type="submission" date="2016-10" db="EMBL/GenBank/DDBJ databases">
        <authorList>
            <person name="Varghese N."/>
            <person name="Submissions S."/>
        </authorList>
    </citation>
    <scope>NUCLEOTIDE SEQUENCE [LARGE SCALE GENOMIC DNA]</scope>
    <source>
        <strain evidence="14">2SM5</strain>
    </source>
</reference>
<evidence type="ECO:0000256" key="1">
    <source>
        <dbReference type="ARBA" id="ARBA00004496"/>
    </source>
</evidence>
<dbReference type="NCBIfam" id="NF006718">
    <property type="entry name" value="PRK09256.1"/>
    <property type="match status" value="1"/>
</dbReference>
<dbReference type="FunFam" id="3.30.160.20:FF:000029">
    <property type="entry name" value="Peptidyl-tRNA hydrolase YaeJ"/>
    <property type="match status" value="1"/>
</dbReference>
<organism evidence="13 14">
    <name type="scientific">Halopseudomonas litoralis</name>
    <dbReference type="NCBI Taxonomy" id="797277"/>
    <lineage>
        <taxon>Bacteria</taxon>
        <taxon>Pseudomonadati</taxon>
        <taxon>Pseudomonadota</taxon>
        <taxon>Gammaproteobacteria</taxon>
        <taxon>Pseudomonadales</taxon>
        <taxon>Pseudomonadaceae</taxon>
        <taxon>Halopseudomonas</taxon>
    </lineage>
</organism>
<comment type="subcellular location">
    <subcellularLocation>
        <location evidence="1">Cytoplasm</location>
    </subcellularLocation>
</comment>
<accession>A0A1H1RD06</accession>
<dbReference type="GO" id="GO:0043022">
    <property type="term" value="F:ribosome binding"/>
    <property type="evidence" value="ECO:0007669"/>
    <property type="project" value="TreeGrafter"/>
</dbReference>
<evidence type="ECO:0000259" key="12">
    <source>
        <dbReference type="PROSITE" id="PS00745"/>
    </source>
</evidence>
<sequence length="137" mass="15558">MIKLSNTVELDENELDISAIRSQGAGGQNVNKVSSAIHLRFDIQASSLPDFYKERLLQFRDARINKDGIVVIKAQQYRTQEKNREDAISRLVQLIQAATVVEKARRPTRPTKASQKRRVDGKTQRGKIKSLRGRVDD</sequence>
<evidence type="ECO:0000256" key="3">
    <source>
        <dbReference type="ARBA" id="ARBA00013260"/>
    </source>
</evidence>
<evidence type="ECO:0000256" key="4">
    <source>
        <dbReference type="ARBA" id="ARBA00022490"/>
    </source>
</evidence>
<dbReference type="Proteomes" id="UP000243426">
    <property type="component" value="Chromosome I"/>
</dbReference>
<dbReference type="GO" id="GO:0004045">
    <property type="term" value="F:peptidyl-tRNA hydrolase activity"/>
    <property type="evidence" value="ECO:0007669"/>
    <property type="project" value="UniProtKB-EC"/>
</dbReference>
<dbReference type="PROSITE" id="PS00745">
    <property type="entry name" value="RF_PROK_I"/>
    <property type="match status" value="1"/>
</dbReference>
<evidence type="ECO:0000256" key="2">
    <source>
        <dbReference type="ARBA" id="ARBA00010835"/>
    </source>
</evidence>
<evidence type="ECO:0000256" key="7">
    <source>
        <dbReference type="ARBA" id="ARBA00048707"/>
    </source>
</evidence>
<comment type="catalytic activity">
    <reaction evidence="7">
        <text>an N-acyl-L-alpha-aminoacyl-tRNA + H2O = an N-acyl-L-amino acid + a tRNA + H(+)</text>
        <dbReference type="Rhea" id="RHEA:54448"/>
        <dbReference type="Rhea" id="RHEA-COMP:10123"/>
        <dbReference type="Rhea" id="RHEA-COMP:13883"/>
        <dbReference type="ChEBI" id="CHEBI:15377"/>
        <dbReference type="ChEBI" id="CHEBI:15378"/>
        <dbReference type="ChEBI" id="CHEBI:59874"/>
        <dbReference type="ChEBI" id="CHEBI:78442"/>
        <dbReference type="ChEBI" id="CHEBI:138191"/>
        <dbReference type="EC" id="3.1.1.29"/>
    </reaction>
</comment>
<dbReference type="PANTHER" id="PTHR47814">
    <property type="entry name" value="PEPTIDYL-TRNA HYDROLASE ARFB"/>
    <property type="match status" value="1"/>
</dbReference>
<dbReference type="PANTHER" id="PTHR47814:SF1">
    <property type="entry name" value="PEPTIDYL-TRNA HYDROLASE ARFB"/>
    <property type="match status" value="1"/>
</dbReference>
<dbReference type="AlphaFoldDB" id="A0A1H1RD06"/>
<name>A0A1H1RD06_9GAMM</name>
<evidence type="ECO:0000256" key="9">
    <source>
        <dbReference type="ARBA" id="ARBA00070375"/>
    </source>
</evidence>
<protein>
    <recommendedName>
        <fullName evidence="9">Peptidyl-tRNA hydrolase ArfB</fullName>
        <ecNumber evidence="3">3.1.1.29</ecNumber>
    </recommendedName>
    <alternativeName>
        <fullName evidence="10">Alternative ribosome-rescue factor B</fullName>
    </alternativeName>
</protein>
<evidence type="ECO:0000256" key="11">
    <source>
        <dbReference type="SAM" id="MobiDB-lite"/>
    </source>
</evidence>
<dbReference type="RefSeq" id="WP_090272925.1">
    <property type="nucleotide sequence ID" value="NZ_LT629748.1"/>
</dbReference>
<evidence type="ECO:0000256" key="10">
    <source>
        <dbReference type="ARBA" id="ARBA00077576"/>
    </source>
</evidence>
<evidence type="ECO:0000313" key="14">
    <source>
        <dbReference type="Proteomes" id="UP000243426"/>
    </source>
</evidence>
<proteinExistence type="inferred from homology"/>